<comment type="caution">
    <text evidence="5">The sequence shown here is derived from an EMBL/GenBank/DDBJ whole genome shotgun (WGS) entry which is preliminary data.</text>
</comment>
<evidence type="ECO:0000256" key="3">
    <source>
        <dbReference type="ARBA" id="ARBA00023157"/>
    </source>
</evidence>
<dbReference type="Pfam" id="PF13948">
    <property type="entry name" value="DUF4215"/>
    <property type="match status" value="1"/>
</dbReference>
<keyword evidence="1" id="KW-0732">Signal</keyword>
<accession>A6GA75</accession>
<dbReference type="eggNOG" id="COG1520">
    <property type="taxonomic scope" value="Bacteria"/>
</dbReference>
<evidence type="ECO:0000256" key="1">
    <source>
        <dbReference type="ARBA" id="ARBA00022729"/>
    </source>
</evidence>
<dbReference type="EMBL" id="ABCS01000050">
    <property type="protein sequence ID" value="EDM77177.1"/>
    <property type="molecule type" value="Genomic_DNA"/>
</dbReference>
<feature type="compositionally biased region" description="Acidic residues" evidence="4">
    <location>
        <begin position="10"/>
        <end position="42"/>
    </location>
</feature>
<keyword evidence="2" id="KW-0677">Repeat</keyword>
<proteinExistence type="predicted"/>
<dbReference type="InterPro" id="IPR011936">
    <property type="entry name" value="Myxo_disulph_rpt"/>
</dbReference>
<sequence>MTVAGCPGDAGDDAEAGETVADDEVGEPETTTEDEAESEGEPEPFCGDGEVDPGEECDDGNTAEGDGCSPTCTVSSCGLRWSVQEATDTSLVHALDVAVADDGSLYLIGRDEGPEDFDIWAAHYDQDGPIWETIVEARPGNDAGLALTIGPGGQLLVGGRVQADEQAMWWASLSPTDGSENWSHVMDGPIPGSDERITDVAISEGGEVLLVGEIGTDNGSDVWLSMREVGAGEELWTTTWSGEGDGNNSPDLSGPMAVAPNGDVWVGAREFVDFNSQDAALLRFDGEGNLLEEFVPLGGGNHQHNPVALLATEDAVYYAIESDSGAVYRSWLVRLDAEGNEVWTRDEAYWADHEGEVIGSDWGARSLGQASNGDVIVMGDMLGGDDFEMLYYGEAWVARLDAAGDYVCRGRHRVDDGLIIPPSLAITGAGSGASGAAGLSGVLSAGQGPNTWRWTGYFLE</sequence>
<name>A6GA75_9BACT</name>
<evidence type="ECO:0000256" key="4">
    <source>
        <dbReference type="SAM" id="MobiDB-lite"/>
    </source>
</evidence>
<dbReference type="InterPro" id="IPR011043">
    <property type="entry name" value="Gal_Oxase/kelch_b-propeller"/>
</dbReference>
<gene>
    <name evidence="5" type="ORF">PPSIR1_26548</name>
</gene>
<reference evidence="5 6" key="1">
    <citation type="submission" date="2007-06" db="EMBL/GenBank/DDBJ databases">
        <authorList>
            <person name="Shimkets L."/>
            <person name="Ferriera S."/>
            <person name="Johnson J."/>
            <person name="Kravitz S."/>
            <person name="Beeson K."/>
            <person name="Sutton G."/>
            <person name="Rogers Y.-H."/>
            <person name="Friedman R."/>
            <person name="Frazier M."/>
            <person name="Venter J.C."/>
        </authorList>
    </citation>
    <scope>NUCLEOTIDE SEQUENCE [LARGE SCALE GENOMIC DNA]</scope>
    <source>
        <strain evidence="5 6">SIR-1</strain>
    </source>
</reference>
<evidence type="ECO:0000313" key="5">
    <source>
        <dbReference type="EMBL" id="EDM77177.1"/>
    </source>
</evidence>
<dbReference type="NCBIfam" id="TIGR02232">
    <property type="entry name" value="myxo_disulf_rpt"/>
    <property type="match status" value="1"/>
</dbReference>
<protein>
    <submittedName>
        <fullName evidence="5">Uncharacterized protein</fullName>
    </submittedName>
</protein>
<feature type="region of interest" description="Disordered" evidence="4">
    <location>
        <begin position="1"/>
        <end position="68"/>
    </location>
</feature>
<organism evidence="5 6">
    <name type="scientific">Plesiocystis pacifica SIR-1</name>
    <dbReference type="NCBI Taxonomy" id="391625"/>
    <lineage>
        <taxon>Bacteria</taxon>
        <taxon>Pseudomonadati</taxon>
        <taxon>Myxococcota</taxon>
        <taxon>Polyangia</taxon>
        <taxon>Nannocystales</taxon>
        <taxon>Nannocystaceae</taxon>
        <taxon>Plesiocystis</taxon>
    </lineage>
</organism>
<keyword evidence="3" id="KW-1015">Disulfide bond</keyword>
<evidence type="ECO:0000256" key="2">
    <source>
        <dbReference type="ARBA" id="ARBA00022737"/>
    </source>
</evidence>
<dbReference type="SUPFAM" id="SSF50965">
    <property type="entry name" value="Galactose oxidase, central domain"/>
    <property type="match status" value="1"/>
</dbReference>
<dbReference type="Proteomes" id="UP000005801">
    <property type="component" value="Unassembled WGS sequence"/>
</dbReference>
<dbReference type="STRING" id="391625.PPSIR1_26548"/>
<feature type="compositionally biased region" description="Acidic residues" evidence="4">
    <location>
        <begin position="49"/>
        <end position="61"/>
    </location>
</feature>
<dbReference type="AlphaFoldDB" id="A6GA75"/>
<keyword evidence="6" id="KW-1185">Reference proteome</keyword>
<evidence type="ECO:0000313" key="6">
    <source>
        <dbReference type="Proteomes" id="UP000005801"/>
    </source>
</evidence>